<keyword evidence="3" id="KW-0560">Oxidoreductase</keyword>
<evidence type="ECO:0000313" key="6">
    <source>
        <dbReference type="Proteomes" id="UP000294847"/>
    </source>
</evidence>
<dbReference type="AlphaFoldDB" id="A0A4P7NFX2"/>
<name>A0A4P7NFX2_PYROR</name>
<dbReference type="Proteomes" id="UP000294847">
    <property type="component" value="Chromosome 4"/>
</dbReference>
<evidence type="ECO:0000256" key="1">
    <source>
        <dbReference type="ARBA" id="ARBA00005725"/>
    </source>
</evidence>
<proteinExistence type="inferred from homology"/>
<dbReference type="PANTHER" id="PTHR47706:SF1">
    <property type="entry name" value="CIPA-LIKE, PUTATIVE (AFU_ORTHOLOGUE AFUA_1G12460)-RELATED"/>
    <property type="match status" value="1"/>
</dbReference>
<dbReference type="InterPro" id="IPR051609">
    <property type="entry name" value="NmrA/Isoflavone_reductase-like"/>
</dbReference>
<keyword evidence="2" id="KW-0521">NADP</keyword>
<dbReference type="PANTHER" id="PTHR47706">
    <property type="entry name" value="NMRA-LIKE FAMILY PROTEIN"/>
    <property type="match status" value="1"/>
</dbReference>
<dbReference type="Gene3D" id="3.40.50.720">
    <property type="entry name" value="NAD(P)-binding Rossmann-like Domain"/>
    <property type="match status" value="1"/>
</dbReference>
<dbReference type="SUPFAM" id="SSF51735">
    <property type="entry name" value="NAD(P)-binding Rossmann-fold domains"/>
    <property type="match status" value="1"/>
</dbReference>
<evidence type="ECO:0000256" key="3">
    <source>
        <dbReference type="ARBA" id="ARBA00023002"/>
    </source>
</evidence>
<dbReference type="InterPro" id="IPR016040">
    <property type="entry name" value="NAD(P)-bd_dom"/>
</dbReference>
<evidence type="ECO:0000313" key="5">
    <source>
        <dbReference type="EMBL" id="QBZ60796.1"/>
    </source>
</evidence>
<dbReference type="Pfam" id="PF13460">
    <property type="entry name" value="NAD_binding_10"/>
    <property type="match status" value="1"/>
</dbReference>
<sequence>MVEYKRVAQAGAAGSLGATVFKALIEAGFEVTALVRTAGKLPSEHAGKYKEVVVDFSSVASLTEALRGQDALVSTVGATGLAGQDNMVRAAVAAGVKRVLPSEYGCDISQPATHGLMPFLDKIKTAALVEAEAASHPQQLTYTFVTNNIFLDWCLEYGLLGDLRTRRAATVDGGNHRGSLTRLATVAAAVVAVLRNPDLTANQRVRVHDGALSHNEVLEAIKDATGPDGWVVEDEASPDVKAKSDQALAKGVFEPWVFVGYIRTTAFSPAAKADFTGRTWNEKLGIKEYSPDETKGLIKDIVKGILAASK</sequence>
<feature type="domain" description="NAD(P)-binding" evidence="4">
    <location>
        <begin position="11"/>
        <end position="197"/>
    </location>
</feature>
<dbReference type="GO" id="GO:0016491">
    <property type="term" value="F:oxidoreductase activity"/>
    <property type="evidence" value="ECO:0007669"/>
    <property type="project" value="UniProtKB-KW"/>
</dbReference>
<evidence type="ECO:0000256" key="2">
    <source>
        <dbReference type="ARBA" id="ARBA00022857"/>
    </source>
</evidence>
<organism evidence="5 6">
    <name type="scientific">Pyricularia oryzae</name>
    <name type="common">Rice blast fungus</name>
    <name type="synonym">Magnaporthe oryzae</name>
    <dbReference type="NCBI Taxonomy" id="318829"/>
    <lineage>
        <taxon>Eukaryota</taxon>
        <taxon>Fungi</taxon>
        <taxon>Dikarya</taxon>
        <taxon>Ascomycota</taxon>
        <taxon>Pezizomycotina</taxon>
        <taxon>Sordariomycetes</taxon>
        <taxon>Sordariomycetidae</taxon>
        <taxon>Magnaporthales</taxon>
        <taxon>Pyriculariaceae</taxon>
        <taxon>Pyricularia</taxon>
    </lineage>
</organism>
<gene>
    <name evidence="5" type="ORF">PoMZ_07739</name>
</gene>
<reference evidence="5 6" key="1">
    <citation type="journal article" date="2019" name="Mol. Biol. Evol.">
        <title>Blast fungal genomes show frequent chromosomal changes, gene gains and losses, and effector gene turnover.</title>
        <authorList>
            <person name="Gomez Luciano L.B."/>
            <person name="Jason Tsai I."/>
            <person name="Chuma I."/>
            <person name="Tosa Y."/>
            <person name="Chen Y.H."/>
            <person name="Li J.Y."/>
            <person name="Li M.Y."/>
            <person name="Jade Lu M.Y."/>
            <person name="Nakayashiki H."/>
            <person name="Li W.H."/>
        </authorList>
    </citation>
    <scope>NUCLEOTIDE SEQUENCE [LARGE SCALE GENOMIC DNA]</scope>
    <source>
        <strain evidence="5">MZ5-1-6</strain>
    </source>
</reference>
<accession>A0A4P7NFX2</accession>
<dbReference type="InterPro" id="IPR036291">
    <property type="entry name" value="NAD(P)-bd_dom_sf"/>
</dbReference>
<dbReference type="EMBL" id="CP034207">
    <property type="protein sequence ID" value="QBZ60796.1"/>
    <property type="molecule type" value="Genomic_DNA"/>
</dbReference>
<comment type="similarity">
    <text evidence="1">Belongs to the NmrA-type oxidoreductase family. Isoflavone reductase subfamily.</text>
</comment>
<evidence type="ECO:0000259" key="4">
    <source>
        <dbReference type="Pfam" id="PF13460"/>
    </source>
</evidence>
<protein>
    <recommendedName>
        <fullName evidence="4">NAD(P)-binding domain-containing protein</fullName>
    </recommendedName>
</protein>